<gene>
    <name evidence="2" type="ORF">OLC1_LOCUS6938</name>
</gene>
<dbReference type="EMBL" id="OX459119">
    <property type="protein sequence ID" value="CAI9096110.1"/>
    <property type="molecule type" value="Genomic_DNA"/>
</dbReference>
<sequence length="361" mass="41450">MDNNMPKLQPQYALMDWSSLIPDLLVEIAIRLPDVEDFMAFRGVCAWWRTAVTKDKFGPSWPRVPLLMLVEKEEEGNMEREFYSLSKSKVCMRSSLPLAKGKRCFEVRFGWLMSLADYDGVTLWNPLSGLQFGLPDFQGFPDYRDCDPLIFITKAVLSENPSKVSDFTLVAICRSVFLVFWRPGNRNWTLIKTKRDSAFLDVNYFKGKFHAINTCGNIWVWDENMYEDGDDSSDEEADQVYKTKYFYTRHFKVYQLDTVRNDWAEIPHLGGDALFVGYNATIAVPGSEPKTRNGIKPNCIYFSDDRWLTFQEMGGGGRDMGIYNMEDGNVERLDGLDVGVDVQDKSVLSFISPPLWIPPNT</sequence>
<feature type="domain" description="KIB1-4 beta-propeller" evidence="1">
    <location>
        <begin position="82"/>
        <end position="324"/>
    </location>
</feature>
<organism evidence="2 3">
    <name type="scientific">Oldenlandia corymbosa var. corymbosa</name>
    <dbReference type="NCBI Taxonomy" id="529605"/>
    <lineage>
        <taxon>Eukaryota</taxon>
        <taxon>Viridiplantae</taxon>
        <taxon>Streptophyta</taxon>
        <taxon>Embryophyta</taxon>
        <taxon>Tracheophyta</taxon>
        <taxon>Spermatophyta</taxon>
        <taxon>Magnoliopsida</taxon>
        <taxon>eudicotyledons</taxon>
        <taxon>Gunneridae</taxon>
        <taxon>Pentapetalae</taxon>
        <taxon>asterids</taxon>
        <taxon>lamiids</taxon>
        <taxon>Gentianales</taxon>
        <taxon>Rubiaceae</taxon>
        <taxon>Rubioideae</taxon>
        <taxon>Spermacoceae</taxon>
        <taxon>Hedyotis-Oldenlandia complex</taxon>
        <taxon>Oldenlandia</taxon>
    </lineage>
</organism>
<dbReference type="PANTHER" id="PTHR44259:SF108">
    <property type="entry name" value="F-BOX PROTEIN SKIP23-LIKE"/>
    <property type="match status" value="1"/>
</dbReference>
<dbReference type="InterPro" id="IPR005174">
    <property type="entry name" value="KIB1-4_b-propeller"/>
</dbReference>
<reference evidence="2" key="1">
    <citation type="submission" date="2023-03" db="EMBL/GenBank/DDBJ databases">
        <authorList>
            <person name="Julca I."/>
        </authorList>
    </citation>
    <scope>NUCLEOTIDE SEQUENCE</scope>
</reference>
<evidence type="ECO:0000259" key="1">
    <source>
        <dbReference type="Pfam" id="PF03478"/>
    </source>
</evidence>
<dbReference type="InterPro" id="IPR050942">
    <property type="entry name" value="F-box_BR-signaling"/>
</dbReference>
<keyword evidence="3" id="KW-1185">Reference proteome</keyword>
<evidence type="ECO:0000313" key="3">
    <source>
        <dbReference type="Proteomes" id="UP001161247"/>
    </source>
</evidence>
<accession>A0AAV1CL77</accession>
<proteinExistence type="predicted"/>
<protein>
    <submittedName>
        <fullName evidence="2">OLC1v1032187C1</fullName>
    </submittedName>
</protein>
<dbReference type="Proteomes" id="UP001161247">
    <property type="component" value="Chromosome 2"/>
</dbReference>
<dbReference type="Pfam" id="PF03478">
    <property type="entry name" value="Beta-prop_KIB1-4"/>
    <property type="match status" value="1"/>
</dbReference>
<dbReference type="AlphaFoldDB" id="A0AAV1CL77"/>
<name>A0AAV1CL77_OLDCO</name>
<evidence type="ECO:0000313" key="2">
    <source>
        <dbReference type="EMBL" id="CAI9096110.1"/>
    </source>
</evidence>
<dbReference type="PANTHER" id="PTHR44259">
    <property type="entry name" value="OS07G0183000 PROTEIN-RELATED"/>
    <property type="match status" value="1"/>
</dbReference>